<comment type="caution">
    <text evidence="2">The sequence shown here is derived from an EMBL/GenBank/DDBJ whole genome shotgun (WGS) entry which is preliminary data.</text>
</comment>
<keyword evidence="3" id="KW-1185">Reference proteome</keyword>
<dbReference type="Gene3D" id="3.80.10.10">
    <property type="entry name" value="Ribonuclease Inhibitor"/>
    <property type="match status" value="1"/>
</dbReference>
<proteinExistence type="predicted"/>
<dbReference type="EMBL" id="CCBP010000629">
    <property type="protein sequence ID" value="CDO78074.1"/>
    <property type="molecule type" value="Genomic_DNA"/>
</dbReference>
<dbReference type="STRING" id="5643.A0A060T0L2"/>
<evidence type="ECO:0000313" key="2">
    <source>
        <dbReference type="EMBL" id="CDO78074.1"/>
    </source>
</evidence>
<dbReference type="InterPro" id="IPR032675">
    <property type="entry name" value="LRR_dom_sf"/>
</dbReference>
<dbReference type="SUPFAM" id="SSF52047">
    <property type="entry name" value="RNI-like"/>
    <property type="match status" value="1"/>
</dbReference>
<dbReference type="HOGENOM" id="CLU_797262_0_0_1"/>
<organism evidence="2 3">
    <name type="scientific">Pycnoporus cinnabarinus</name>
    <name type="common">Cinnabar-red polypore</name>
    <name type="synonym">Trametes cinnabarina</name>
    <dbReference type="NCBI Taxonomy" id="5643"/>
    <lineage>
        <taxon>Eukaryota</taxon>
        <taxon>Fungi</taxon>
        <taxon>Dikarya</taxon>
        <taxon>Basidiomycota</taxon>
        <taxon>Agaricomycotina</taxon>
        <taxon>Agaricomycetes</taxon>
        <taxon>Polyporales</taxon>
        <taxon>Polyporaceae</taxon>
        <taxon>Trametes</taxon>
    </lineage>
</organism>
<dbReference type="AlphaFoldDB" id="A0A060T0L2"/>
<evidence type="ECO:0000256" key="1">
    <source>
        <dbReference type="SAM" id="MobiDB-lite"/>
    </source>
</evidence>
<dbReference type="OrthoDB" id="2757320at2759"/>
<dbReference type="Proteomes" id="UP000029665">
    <property type="component" value="Unassembled WGS sequence"/>
</dbReference>
<feature type="region of interest" description="Disordered" evidence="1">
    <location>
        <begin position="324"/>
        <end position="348"/>
    </location>
</feature>
<name>A0A060T0L2_PYCCI</name>
<accession>A0A060T0L2</accession>
<evidence type="ECO:0000313" key="3">
    <source>
        <dbReference type="Proteomes" id="UP000029665"/>
    </source>
</evidence>
<protein>
    <submittedName>
        <fullName evidence="2">Uncharacterized protein</fullName>
    </submittedName>
</protein>
<gene>
    <name evidence="2" type="ORF">BN946_scf184708.g8</name>
</gene>
<reference evidence="2" key="1">
    <citation type="submission" date="2014-01" db="EMBL/GenBank/DDBJ databases">
        <title>The genome of the white-rot fungus Pycnoporus cinnabarinus: a basidiomycete model with a versatile arsenal for lignocellulosic biomass breakdown.</title>
        <authorList>
            <person name="Levasseur A."/>
            <person name="Lomascolo A."/>
            <person name="Ruiz-Duenas F.J."/>
            <person name="Uzan E."/>
            <person name="Piumi F."/>
            <person name="Kues U."/>
            <person name="Ram A.F.J."/>
            <person name="Murat C."/>
            <person name="Haon M."/>
            <person name="Benoit I."/>
            <person name="Arfi Y."/>
            <person name="Chevret D."/>
            <person name="Drula E."/>
            <person name="Kwon M.J."/>
            <person name="Gouret P."/>
            <person name="Lesage-Meessen L."/>
            <person name="Lombard V."/>
            <person name="Mariette J."/>
            <person name="Noirot C."/>
            <person name="Park J."/>
            <person name="Patyshakuliyeva A."/>
            <person name="Wieneger R.A.B."/>
            <person name="Wosten H.A.B."/>
            <person name="Martin F."/>
            <person name="Coutinho P.M."/>
            <person name="de Vries R."/>
            <person name="Martinez A.T."/>
            <person name="Klopp C."/>
            <person name="Pontarotti P."/>
            <person name="Henrissat B."/>
            <person name="Record E."/>
        </authorList>
    </citation>
    <scope>NUCLEOTIDE SEQUENCE [LARGE SCALE GENOMIC DNA]</scope>
    <source>
        <strain evidence="2">BRFM137</strain>
    </source>
</reference>
<sequence length="348" mass="38881">MPTGDLNTQDGEYKDPEGNKLTLIVRCDATDAENDPSGHPERLNYYAAKIKELGYDPRAPFGMDELPVPRKVAVPIDFANTPCIVRLPFELVPNVKPQFPAFRDLEVLWTPHEGLGGRGWKEEMLVRLASLPELRKTRVYLSGMDFAWLKQVSVNPPFPALVDIMLEAPSLDYCTAFIRTRLGNTSSAPTRLWLTAFHALRTFTLDLSSVYELGNSFPQTVLSAFPLLEKLSLGTEHGWCQRPSIGFAGLAQLVKACPMLEQLCISIDVMQHEMAAIPSRSNTRLRILDLSDSCVLQDLGRAVLLPKTLAALLPEMERIHVKTSGWRQKELEEEGEDEKQVDVPAVKS</sequence>